<keyword evidence="1" id="KW-1133">Transmembrane helix</keyword>
<evidence type="ECO:0008006" key="3">
    <source>
        <dbReference type="Google" id="ProtNLM"/>
    </source>
</evidence>
<keyword evidence="1" id="KW-0472">Membrane</keyword>
<keyword evidence="1" id="KW-0812">Transmembrane</keyword>
<dbReference type="Pfam" id="PF07136">
    <property type="entry name" value="DUF1385"/>
    <property type="match status" value="1"/>
</dbReference>
<dbReference type="PANTHER" id="PTHR42867:SF1">
    <property type="entry name" value="MEMBRANE PROTEIN-RELATED"/>
    <property type="match status" value="1"/>
</dbReference>
<feature type="transmembrane region" description="Helical" evidence="1">
    <location>
        <begin position="201"/>
        <end position="222"/>
    </location>
</feature>
<name>A0A1V5T1N2_9BACT</name>
<dbReference type="Proteomes" id="UP000485569">
    <property type="component" value="Unassembled WGS sequence"/>
</dbReference>
<evidence type="ECO:0000256" key="1">
    <source>
        <dbReference type="SAM" id="Phobius"/>
    </source>
</evidence>
<gene>
    <name evidence="2" type="ORF">BWY41_00685</name>
</gene>
<feature type="transmembrane region" description="Helical" evidence="1">
    <location>
        <begin position="75"/>
        <end position="99"/>
    </location>
</feature>
<accession>A0A1V5T1N2</accession>
<comment type="caution">
    <text evidence="2">The sequence shown here is derived from an EMBL/GenBank/DDBJ whole genome shotgun (WGS) entry which is preliminary data.</text>
</comment>
<evidence type="ECO:0000313" key="2">
    <source>
        <dbReference type="EMBL" id="OQA60142.1"/>
    </source>
</evidence>
<reference evidence="2" key="1">
    <citation type="submission" date="2017-02" db="EMBL/GenBank/DDBJ databases">
        <title>Delving into the versatile metabolic prowess of the omnipresent phylum Bacteroidetes.</title>
        <authorList>
            <person name="Nobu M.K."/>
            <person name="Mei R."/>
            <person name="Narihiro T."/>
            <person name="Kuroda K."/>
            <person name="Liu W.-T."/>
        </authorList>
    </citation>
    <scope>NUCLEOTIDE SEQUENCE</scope>
    <source>
        <strain evidence="2">ADurb.Bin276</strain>
    </source>
</reference>
<feature type="transmembrane region" description="Helical" evidence="1">
    <location>
        <begin position="177"/>
        <end position="195"/>
    </location>
</feature>
<dbReference type="EMBL" id="MWBQ01000040">
    <property type="protein sequence ID" value="OQA60142.1"/>
    <property type="molecule type" value="Genomic_DNA"/>
</dbReference>
<protein>
    <recommendedName>
        <fullName evidence="3">DUF1385 domain-containing protein</fullName>
    </recommendedName>
</protein>
<dbReference type="InterPro" id="IPR010787">
    <property type="entry name" value="DUF1385"/>
</dbReference>
<dbReference type="PANTHER" id="PTHR42867">
    <property type="entry name" value="MEMBRANE PROTEIN-RELATED"/>
    <property type="match status" value="1"/>
</dbReference>
<feature type="transmembrane region" description="Helical" evidence="1">
    <location>
        <begin position="111"/>
        <end position="131"/>
    </location>
</feature>
<dbReference type="AlphaFoldDB" id="A0A1V5T1N2"/>
<sequence>MRSPWKISIAVRKPNGTIMTDIKEKPILSKTNKFFALPIIRGVVNMVDSLIIGLKALSLSATLAMDEEEEKLSAFDLSIAMLLAFGLFVGLFIALPTFLTSRIDHYIHSTILYNIIEGLIRVTIFLLYLYIISRMKDIKRIFEYHGAEHKTIFAFENGQELTLENIRKYTTHHPRCGTNWLMIVMIISIFIFSFLGRPGIITRIISRIALIPIVAGLAYEAIRLLSKYQDRGLANILALPGLLLQRITTQEPDDSQLEVAVAALKGSLKEEC</sequence>
<organism evidence="2">
    <name type="scientific">Candidatus Atribacter allofermentans</name>
    <dbReference type="NCBI Taxonomy" id="1852833"/>
    <lineage>
        <taxon>Bacteria</taxon>
        <taxon>Pseudomonadati</taxon>
        <taxon>Atribacterota</taxon>
        <taxon>Atribacteria</taxon>
        <taxon>Atribacterales</taxon>
        <taxon>Atribacteraceae</taxon>
        <taxon>Atribacter</taxon>
    </lineage>
</organism>
<proteinExistence type="predicted"/>